<protein>
    <submittedName>
        <fullName evidence="1">Putative sigma-54 modulation protein</fullName>
    </submittedName>
</protein>
<evidence type="ECO:0000313" key="2">
    <source>
        <dbReference type="Proteomes" id="UP000183253"/>
    </source>
</evidence>
<dbReference type="InterPro" id="IPR036567">
    <property type="entry name" value="RHF-like"/>
</dbReference>
<dbReference type="OrthoDB" id="9808702at2"/>
<dbReference type="EMBL" id="FNRI01000004">
    <property type="protein sequence ID" value="SEA58606.1"/>
    <property type="molecule type" value="Genomic_DNA"/>
</dbReference>
<reference evidence="1 2" key="1">
    <citation type="submission" date="2016-10" db="EMBL/GenBank/DDBJ databases">
        <authorList>
            <person name="de Groot N.N."/>
        </authorList>
    </citation>
    <scope>NUCLEOTIDE SEQUENCE [LARGE SCALE GENOMIC DNA]</scope>
    <source>
        <strain evidence="1 2">DSM 25383</strain>
    </source>
</reference>
<dbReference type="STRING" id="1033731.SAMN05444145_104279"/>
<dbReference type="RefSeq" id="WP_010262683.1">
    <property type="nucleotide sequence ID" value="NZ_CAEG01000011.1"/>
</dbReference>
<dbReference type="NCBIfam" id="TIGR00741">
    <property type="entry name" value="yfiA"/>
    <property type="match status" value="1"/>
</dbReference>
<evidence type="ECO:0000313" key="1">
    <source>
        <dbReference type="EMBL" id="SEA58606.1"/>
    </source>
</evidence>
<name>A0A1H4CDZ2_9BACT</name>
<dbReference type="AlphaFoldDB" id="A0A1H4CDZ2"/>
<dbReference type="InterPro" id="IPR003489">
    <property type="entry name" value="RHF/RaiA"/>
</dbReference>
<keyword evidence="2" id="KW-1185">Reference proteome</keyword>
<sequence length="98" mass="11164">MNVQIQSVKFDADKRLIEFVNAKMAKLDRFAERSTGAEVILKLDKDHEKGNKFATITLHMPGEDLVACHQSKAFEESVDEAIDALKRQLEKFKAKTEK</sequence>
<gene>
    <name evidence="1" type="ORF">SAMN05444145_104279</name>
</gene>
<dbReference type="GeneID" id="78179459"/>
<dbReference type="Gene3D" id="3.30.160.100">
    <property type="entry name" value="Ribosome hibernation promotion factor-like"/>
    <property type="match status" value="1"/>
</dbReference>
<accession>A0A1H4CDZ2</accession>
<organism evidence="1 2">
    <name type="scientific">Alistipes timonensis JC136</name>
    <dbReference type="NCBI Taxonomy" id="1033731"/>
    <lineage>
        <taxon>Bacteria</taxon>
        <taxon>Pseudomonadati</taxon>
        <taxon>Bacteroidota</taxon>
        <taxon>Bacteroidia</taxon>
        <taxon>Bacteroidales</taxon>
        <taxon>Rikenellaceae</taxon>
        <taxon>Alistipes</taxon>
    </lineage>
</organism>
<dbReference type="Proteomes" id="UP000183253">
    <property type="component" value="Unassembled WGS sequence"/>
</dbReference>
<proteinExistence type="predicted"/>
<dbReference type="SUPFAM" id="SSF69754">
    <property type="entry name" value="Ribosome binding protein Y (YfiA homologue)"/>
    <property type="match status" value="1"/>
</dbReference>
<dbReference type="Pfam" id="PF02482">
    <property type="entry name" value="Ribosomal_S30AE"/>
    <property type="match status" value="1"/>
</dbReference>